<dbReference type="EMBL" id="GBRH01236829">
    <property type="protein sequence ID" value="JAD61066.1"/>
    <property type="molecule type" value="Transcribed_RNA"/>
</dbReference>
<reference evidence="2" key="1">
    <citation type="submission" date="2014-09" db="EMBL/GenBank/DDBJ databases">
        <authorList>
            <person name="Magalhaes I.L.F."/>
            <person name="Oliveira U."/>
            <person name="Santos F.R."/>
            <person name="Vidigal T.H.D.A."/>
            <person name="Brescovit A.D."/>
            <person name="Santos A.J."/>
        </authorList>
    </citation>
    <scope>NUCLEOTIDE SEQUENCE</scope>
    <source>
        <tissue evidence="2">Shoot tissue taken approximately 20 cm above the soil surface</tissue>
    </source>
</reference>
<accession>A0A0A9BCL8</accession>
<name>A0A0A9BCL8_ARUDO</name>
<evidence type="ECO:0000256" key="1">
    <source>
        <dbReference type="SAM" id="MobiDB-lite"/>
    </source>
</evidence>
<feature type="compositionally biased region" description="Polar residues" evidence="1">
    <location>
        <begin position="19"/>
        <end position="31"/>
    </location>
</feature>
<organism evidence="2">
    <name type="scientific">Arundo donax</name>
    <name type="common">Giant reed</name>
    <name type="synonym">Donax arundinaceus</name>
    <dbReference type="NCBI Taxonomy" id="35708"/>
    <lineage>
        <taxon>Eukaryota</taxon>
        <taxon>Viridiplantae</taxon>
        <taxon>Streptophyta</taxon>
        <taxon>Embryophyta</taxon>
        <taxon>Tracheophyta</taxon>
        <taxon>Spermatophyta</taxon>
        <taxon>Magnoliopsida</taxon>
        <taxon>Liliopsida</taxon>
        <taxon>Poales</taxon>
        <taxon>Poaceae</taxon>
        <taxon>PACMAD clade</taxon>
        <taxon>Arundinoideae</taxon>
        <taxon>Arundineae</taxon>
        <taxon>Arundo</taxon>
    </lineage>
</organism>
<dbReference type="AlphaFoldDB" id="A0A0A9BCL8"/>
<feature type="region of interest" description="Disordered" evidence="1">
    <location>
        <begin position="1"/>
        <end position="50"/>
    </location>
</feature>
<evidence type="ECO:0000313" key="2">
    <source>
        <dbReference type="EMBL" id="JAD61066.1"/>
    </source>
</evidence>
<sequence>MPGTPTLGTQDHGPGHGQQGSLPFQNSSAVPSTVAPHCRGCPGSSSAQASVALRPSAFKQYVTRCDEN</sequence>
<reference evidence="2" key="2">
    <citation type="journal article" date="2015" name="Data Brief">
        <title>Shoot transcriptome of the giant reed, Arundo donax.</title>
        <authorList>
            <person name="Barrero R.A."/>
            <person name="Guerrero F.D."/>
            <person name="Moolhuijzen P."/>
            <person name="Goolsby J.A."/>
            <person name="Tidwell J."/>
            <person name="Bellgard S.E."/>
            <person name="Bellgard M.I."/>
        </authorList>
    </citation>
    <scope>NUCLEOTIDE SEQUENCE</scope>
    <source>
        <tissue evidence="2">Shoot tissue taken approximately 20 cm above the soil surface</tissue>
    </source>
</reference>
<protein>
    <submittedName>
        <fullName evidence="2">Uncharacterized protein</fullName>
    </submittedName>
</protein>
<proteinExistence type="predicted"/>